<evidence type="ECO:0000313" key="3">
    <source>
        <dbReference type="Proteomes" id="UP000248795"/>
    </source>
</evidence>
<dbReference type="Proteomes" id="UP000248795">
    <property type="component" value="Unassembled WGS sequence"/>
</dbReference>
<dbReference type="InterPro" id="IPR053190">
    <property type="entry name" value="NAPRTase-like"/>
</dbReference>
<dbReference type="AlphaFoldDB" id="A0A2W2ASL8"/>
<keyword evidence="3" id="KW-1185">Reference proteome</keyword>
<dbReference type="PANTHER" id="PTHR43202">
    <property type="entry name" value="NICOTINATE-NUCLEOTIDE PYROPHOSPHORYLASE"/>
    <property type="match status" value="1"/>
</dbReference>
<evidence type="ECO:0000313" key="2">
    <source>
        <dbReference type="EMBL" id="PZF75510.1"/>
    </source>
</evidence>
<dbReference type="InterPro" id="IPR036068">
    <property type="entry name" value="Nicotinate_pribotase-like_C"/>
</dbReference>
<reference evidence="3" key="1">
    <citation type="submission" date="2018-06" db="EMBL/GenBank/DDBJ databases">
        <title>Aestuariibacter litoralis strain KCTC 52945T.</title>
        <authorList>
            <person name="Li X."/>
            <person name="Salam N."/>
            <person name="Li J.-L."/>
            <person name="Chen Y.-M."/>
            <person name="Yang Z.-W."/>
            <person name="Zhang L.-Y."/>
            <person name="Han M.-X."/>
            <person name="Xiao M."/>
            <person name="Li W.-J."/>
        </authorList>
    </citation>
    <scope>NUCLEOTIDE SEQUENCE [LARGE SCALE GENOMIC DNA]</scope>
    <source>
        <strain evidence="3">KCTC 52945</strain>
    </source>
</reference>
<dbReference type="RefSeq" id="WP_111200029.1">
    <property type="nucleotide sequence ID" value="NZ_QKVK01000010.1"/>
</dbReference>
<sequence length="415" mass="44744">MDQRASLIPGAEAILDRLIALALCAGPVAAQTDKYFTNTSRIVAANGDSKVTFAVFMRRRVVAALEPAIRVIRHFVPDVEIRRFYAEGDIVPSESKMLEITGSMQKLSEVETLMLQKVGFPCVSANNAYEMCRAIPSAAFMDMHARHGSGAEMNILAAYGAAVGSAAAKRADPEVRGFIGSSQDLTAPFFGASAGMGTMPHALVGYTDGDVLKAMQMFARTLPEVKNLTALVDYTGHEVTDAIRCARWFYDEAKLDAQGKSFGVRLDTHGGRFAEGLDYEKSVDTVGQWLGVHGEYNIVEQVLGGRAFQLDPNNILVDKVRRILFGKGVSAAAIIHVRRALDGAGYGQATIVGSSGFDPQKCQIMGAARAPLDMVGTGSFLPATLTETYATADIIRYDGHRRVKIGREFLHEDGG</sequence>
<feature type="domain" description="Quinolinate phosphoribosyl transferase N-terminal" evidence="1">
    <location>
        <begin position="38"/>
        <end position="116"/>
    </location>
</feature>
<dbReference type="SUPFAM" id="SSF54675">
    <property type="entry name" value="Nicotinate/Quinolinate PRTase N-terminal domain-like"/>
    <property type="match status" value="1"/>
</dbReference>
<dbReference type="SUPFAM" id="SSF51690">
    <property type="entry name" value="Nicotinate/Quinolinate PRTase C-terminal domain-like"/>
    <property type="match status" value="1"/>
</dbReference>
<evidence type="ECO:0000259" key="1">
    <source>
        <dbReference type="Pfam" id="PF02749"/>
    </source>
</evidence>
<dbReference type="InterPro" id="IPR013785">
    <property type="entry name" value="Aldolase_TIM"/>
</dbReference>
<accession>A0A2W2ASL8</accession>
<dbReference type="GO" id="GO:0009435">
    <property type="term" value="P:NAD+ biosynthetic process"/>
    <property type="evidence" value="ECO:0007669"/>
    <property type="project" value="InterPro"/>
</dbReference>
<dbReference type="EMBL" id="QKVK01000010">
    <property type="protein sequence ID" value="PZF75510.1"/>
    <property type="molecule type" value="Genomic_DNA"/>
</dbReference>
<name>A0A2W2ASL8_9HYPH</name>
<dbReference type="GO" id="GO:0016763">
    <property type="term" value="F:pentosyltransferase activity"/>
    <property type="evidence" value="ECO:0007669"/>
    <property type="project" value="InterPro"/>
</dbReference>
<organism evidence="2 3">
    <name type="scientific">Aestuariivirga litoralis</name>
    <dbReference type="NCBI Taxonomy" id="2650924"/>
    <lineage>
        <taxon>Bacteria</taxon>
        <taxon>Pseudomonadati</taxon>
        <taxon>Pseudomonadota</taxon>
        <taxon>Alphaproteobacteria</taxon>
        <taxon>Hyphomicrobiales</taxon>
        <taxon>Aestuariivirgaceae</taxon>
        <taxon>Aestuariivirga</taxon>
    </lineage>
</organism>
<dbReference type="InterPro" id="IPR022412">
    <property type="entry name" value="Quinolinate_PRibosylTrfase_N"/>
</dbReference>
<gene>
    <name evidence="2" type="ORF">DK847_18300</name>
</gene>
<proteinExistence type="predicted"/>
<dbReference type="PANTHER" id="PTHR43202:SF1">
    <property type="entry name" value="NICOTINATE PHOSPHORIBOSYLTRANSFERASE"/>
    <property type="match status" value="1"/>
</dbReference>
<comment type="caution">
    <text evidence="2">The sequence shown here is derived from an EMBL/GenBank/DDBJ whole genome shotgun (WGS) entry which is preliminary data.</text>
</comment>
<protein>
    <recommendedName>
        <fullName evidence="1">Quinolinate phosphoribosyl transferase N-terminal domain-containing protein</fullName>
    </recommendedName>
</protein>
<dbReference type="Pfam" id="PF02749">
    <property type="entry name" value="QRPTase_N"/>
    <property type="match status" value="1"/>
</dbReference>
<dbReference type="Gene3D" id="3.20.20.70">
    <property type="entry name" value="Aldolase class I"/>
    <property type="match status" value="1"/>
</dbReference>